<name>A0A167PMI1_CORFA</name>
<dbReference type="STRING" id="1081104.A0A167PMI1"/>
<reference evidence="1 2" key="1">
    <citation type="journal article" date="2016" name="Genome Biol. Evol.">
        <title>Divergent and convergent evolution of fungal pathogenicity.</title>
        <authorList>
            <person name="Shang Y."/>
            <person name="Xiao G."/>
            <person name="Zheng P."/>
            <person name="Cen K."/>
            <person name="Zhan S."/>
            <person name="Wang C."/>
        </authorList>
    </citation>
    <scope>NUCLEOTIDE SEQUENCE [LARGE SCALE GENOMIC DNA]</scope>
    <source>
        <strain evidence="1 2">ARSEF 2679</strain>
    </source>
</reference>
<keyword evidence="2" id="KW-1185">Reference proteome</keyword>
<sequence>MRAVAHEAGLPYAATPGALVGVVQVHHALRSERLLAPDEAVWDDLQTLWTLQGDASFFVGDLPTTKNGYFENHRASAQELDMALAERYTDSREHLQTEYKSVVEEAKVRHAALLPAGLVRAVAEAVEHERPGLCFDFFTIQNEAWLFLERLLTAILELPDGPSTLRDDGRMLPFVSGTVPASDALLHVATEVTRTFVSEGHGRRMRDRKRGTWPKVRAHRGGRFGGEEDADMNILQLLLQAAELKSSERGGDASLQALQNMLRMLGQN</sequence>
<comment type="caution">
    <text evidence="1">The sequence shown here is derived from an EMBL/GenBank/DDBJ whole genome shotgun (WGS) entry which is preliminary data.</text>
</comment>
<evidence type="ECO:0000313" key="2">
    <source>
        <dbReference type="Proteomes" id="UP000076744"/>
    </source>
</evidence>
<dbReference type="Proteomes" id="UP000076744">
    <property type="component" value="Unassembled WGS sequence"/>
</dbReference>
<evidence type="ECO:0000313" key="1">
    <source>
        <dbReference type="EMBL" id="OAA56820.1"/>
    </source>
</evidence>
<accession>A0A167PMI1</accession>
<dbReference type="OrthoDB" id="4870363at2759"/>
<proteinExistence type="predicted"/>
<organism evidence="1 2">
    <name type="scientific">Cordyceps fumosorosea (strain ARSEF 2679)</name>
    <name type="common">Isaria fumosorosea</name>
    <dbReference type="NCBI Taxonomy" id="1081104"/>
    <lineage>
        <taxon>Eukaryota</taxon>
        <taxon>Fungi</taxon>
        <taxon>Dikarya</taxon>
        <taxon>Ascomycota</taxon>
        <taxon>Pezizomycotina</taxon>
        <taxon>Sordariomycetes</taxon>
        <taxon>Hypocreomycetidae</taxon>
        <taxon>Hypocreales</taxon>
        <taxon>Cordycipitaceae</taxon>
        <taxon>Cordyceps</taxon>
    </lineage>
</organism>
<dbReference type="GeneID" id="30023628"/>
<gene>
    <name evidence="1" type="ORF">ISF_07336</name>
</gene>
<protein>
    <submittedName>
        <fullName evidence="1">Uncharacterized protein</fullName>
    </submittedName>
</protein>
<dbReference type="RefSeq" id="XP_018701851.1">
    <property type="nucleotide sequence ID" value="XM_018850939.1"/>
</dbReference>
<dbReference type="AlphaFoldDB" id="A0A167PMI1"/>
<dbReference type="EMBL" id="AZHB01000021">
    <property type="protein sequence ID" value="OAA56820.1"/>
    <property type="molecule type" value="Genomic_DNA"/>
</dbReference>